<evidence type="ECO:0000256" key="3">
    <source>
        <dbReference type="ARBA" id="ARBA00022517"/>
    </source>
</evidence>
<feature type="compositionally biased region" description="Basic and acidic residues" evidence="7">
    <location>
        <begin position="796"/>
        <end position="813"/>
    </location>
</feature>
<evidence type="ECO:0000313" key="9">
    <source>
        <dbReference type="Proteomes" id="UP001377567"/>
    </source>
</evidence>
<dbReference type="AlphaFoldDB" id="A0AAV5RVY0"/>
<evidence type="ECO:0000256" key="6">
    <source>
        <dbReference type="ARBA" id="ARBA00024695"/>
    </source>
</evidence>
<comment type="function">
    <text evidence="6">Involved in nucleolar processing of pre-18S ribosomal RNA. Has a role in the nuclear export of 40S pre-ribosomal subunit to the cytoplasm.</text>
</comment>
<keyword evidence="3" id="KW-0690">Ribosome biogenesis</keyword>
<evidence type="ECO:0000256" key="2">
    <source>
        <dbReference type="ARBA" id="ARBA00007466"/>
    </source>
</evidence>
<evidence type="ECO:0000256" key="7">
    <source>
        <dbReference type="SAM" id="MobiDB-lite"/>
    </source>
</evidence>
<feature type="region of interest" description="Disordered" evidence="7">
    <location>
        <begin position="132"/>
        <end position="157"/>
    </location>
</feature>
<gene>
    <name evidence="8" type="ORF">DAKH74_020340</name>
</gene>
<evidence type="ECO:0000256" key="4">
    <source>
        <dbReference type="ARBA" id="ARBA00022552"/>
    </source>
</evidence>
<evidence type="ECO:0000256" key="5">
    <source>
        <dbReference type="ARBA" id="ARBA00023242"/>
    </source>
</evidence>
<keyword evidence="5" id="KW-0539">Nucleus</keyword>
<feature type="region of interest" description="Disordered" evidence="7">
    <location>
        <begin position="264"/>
        <end position="383"/>
    </location>
</feature>
<proteinExistence type="inferred from homology"/>
<protein>
    <submittedName>
        <fullName evidence="8">SnoRNA-binding rRNA-processing protein</fullName>
    </submittedName>
</protein>
<dbReference type="PANTHER" id="PTHR23183">
    <property type="entry name" value="NOP14"/>
    <property type="match status" value="1"/>
</dbReference>
<comment type="caution">
    <text evidence="8">The sequence shown here is derived from an EMBL/GenBank/DDBJ whole genome shotgun (WGS) entry which is preliminary data.</text>
</comment>
<sequence>MAGSQLKKLKATLKEHGLTGQANVKKNLKNTKRKARDYDREEKNKVISKIREQFNPFEVKTAKNKRDIDTRASASKDRVAVGKPGISKQIGEQQRLQAYEARKLLKNRRGGVVDRRFGERDKNMTEEEKMLERFTRERQSQSKNKKSLYNLEDDEDVYGDDNGADNFGMTLTHGGVALAADDEFDDAADGFSGKRSATYGDDEDGSALGNSGPARKKTKAEVMKEVIAKSKFYKQERQKTQAALEDKIDDLDEDFDDIMSALMPTQTKPKAIQPKSDVDISYDTKFRELNADQRAVPADRTKTEEELKKEADEKKQKLEQQRLDRMKGMVEDEEGEERGVEDLDDGFWSGNDEEDEEERMADSDDDIKFDQDDEGADSDSGRRPFAKIAAIPCPATHDELLSILEKYSLGDHPKVIRKIVKTYQPKLAEGNKEKLGKLTAIVLRHIMFITSQDYESFIGDFEPVINALISLLKTLSEKYNRDLSEECRTIITEIQDRFRKHHYAGLQLGDVVFFIIVGTIFSTSDLYHLVATPSILLMAEILEQLRYNTTQKIALGAVLAQICLKYQRLSKRYIPEMLYFFEKALSILLGSSSDKATDANDLALAKNTKFEKDDSAVLKLHQLFNKRDSKDEEFKKTVTLNILTSLDIAISSTWKDLSAFPEISSPIEIILLESTKQFPTLSRATELYDKIARLSKFIDHTPLSLQNHKPLAIPSHAPKFEENFNPDKKSYDPDVTRNEINKMKAQIKKERKFTMKELRKDTRFEARQRIDEKKKEAAEYHSKMAHIYNTISTEEGAEKNKYEREKKLRSSKK</sequence>
<comment type="similarity">
    <text evidence="2">Belongs to the NOP14 family.</text>
</comment>
<organism evidence="8 9">
    <name type="scientific">Maudiozyma humilis</name>
    <name type="common">Sour dough yeast</name>
    <name type="synonym">Kazachstania humilis</name>
    <dbReference type="NCBI Taxonomy" id="51915"/>
    <lineage>
        <taxon>Eukaryota</taxon>
        <taxon>Fungi</taxon>
        <taxon>Dikarya</taxon>
        <taxon>Ascomycota</taxon>
        <taxon>Saccharomycotina</taxon>
        <taxon>Saccharomycetes</taxon>
        <taxon>Saccharomycetales</taxon>
        <taxon>Saccharomycetaceae</taxon>
        <taxon>Maudiozyma</taxon>
    </lineage>
</organism>
<feature type="compositionally biased region" description="Basic and acidic residues" evidence="7">
    <location>
        <begin position="276"/>
        <end position="330"/>
    </location>
</feature>
<dbReference type="GO" id="GO:0032040">
    <property type="term" value="C:small-subunit processome"/>
    <property type="evidence" value="ECO:0007669"/>
    <property type="project" value="InterPro"/>
</dbReference>
<keyword evidence="9" id="KW-1185">Reference proteome</keyword>
<dbReference type="GO" id="GO:0030692">
    <property type="term" value="C:Noc4p-Nop14p complex"/>
    <property type="evidence" value="ECO:0007669"/>
    <property type="project" value="TreeGrafter"/>
</dbReference>
<dbReference type="Proteomes" id="UP001377567">
    <property type="component" value="Unassembled WGS sequence"/>
</dbReference>
<keyword evidence="4" id="KW-0698">rRNA processing</keyword>
<dbReference type="GO" id="GO:0030490">
    <property type="term" value="P:maturation of SSU-rRNA"/>
    <property type="evidence" value="ECO:0007669"/>
    <property type="project" value="TreeGrafter"/>
</dbReference>
<dbReference type="InterPro" id="IPR007276">
    <property type="entry name" value="Nop14"/>
</dbReference>
<reference evidence="8 9" key="1">
    <citation type="journal article" date="2023" name="Elife">
        <title>Identification of key yeast species and microbe-microbe interactions impacting larval growth of Drosophila in the wild.</title>
        <authorList>
            <person name="Mure A."/>
            <person name="Sugiura Y."/>
            <person name="Maeda R."/>
            <person name="Honda K."/>
            <person name="Sakurai N."/>
            <person name="Takahashi Y."/>
            <person name="Watada M."/>
            <person name="Katoh T."/>
            <person name="Gotoh A."/>
            <person name="Gotoh Y."/>
            <person name="Taniguchi I."/>
            <person name="Nakamura K."/>
            <person name="Hayashi T."/>
            <person name="Katayama T."/>
            <person name="Uemura T."/>
            <person name="Hattori Y."/>
        </authorList>
    </citation>
    <scope>NUCLEOTIDE SEQUENCE [LARGE SCALE GENOMIC DNA]</scope>
    <source>
        <strain evidence="8 9">KH-74</strain>
    </source>
</reference>
<dbReference type="EMBL" id="BTGD01000005">
    <property type="protein sequence ID" value="GMM55418.1"/>
    <property type="molecule type" value="Genomic_DNA"/>
</dbReference>
<dbReference type="Pfam" id="PF04147">
    <property type="entry name" value="Nop14"/>
    <property type="match status" value="2"/>
</dbReference>
<accession>A0AAV5RVY0</accession>
<feature type="compositionally biased region" description="Basic and acidic residues" evidence="7">
    <location>
        <begin position="360"/>
        <end position="370"/>
    </location>
</feature>
<dbReference type="PANTHER" id="PTHR23183:SF0">
    <property type="entry name" value="NUCLEOLAR PROTEIN 14"/>
    <property type="match status" value="1"/>
</dbReference>
<evidence type="ECO:0000313" key="8">
    <source>
        <dbReference type="EMBL" id="GMM55418.1"/>
    </source>
</evidence>
<feature type="region of interest" description="Disordered" evidence="7">
    <location>
        <begin position="791"/>
        <end position="813"/>
    </location>
</feature>
<feature type="region of interest" description="Disordered" evidence="7">
    <location>
        <begin position="189"/>
        <end position="218"/>
    </location>
</feature>
<comment type="subcellular location">
    <subcellularLocation>
        <location evidence="1">Nucleus</location>
        <location evidence="1">Nucleolus</location>
    </subcellularLocation>
</comment>
<evidence type="ECO:0000256" key="1">
    <source>
        <dbReference type="ARBA" id="ARBA00004604"/>
    </source>
</evidence>
<name>A0AAV5RVY0_MAUHU</name>